<evidence type="ECO:0000259" key="2">
    <source>
        <dbReference type="PROSITE" id="PS50164"/>
    </source>
</evidence>
<evidence type="ECO:0000313" key="4">
    <source>
        <dbReference type="Proteomes" id="UP000601522"/>
    </source>
</evidence>
<proteinExistence type="inferred from homology"/>
<sequence length="79" mass="9445">MYYVYILKCKDNTLYTGYTVDLDKRIQNHNKGLGAKYTRGRIPVELVYYETYNNKSEALKREYSIKQLSKDKKLKLINK</sequence>
<dbReference type="AlphaFoldDB" id="A0A926F0A9"/>
<dbReference type="CDD" id="cd10456">
    <property type="entry name" value="GIY-YIG_UPF0213"/>
    <property type="match status" value="1"/>
</dbReference>
<organism evidence="3 4">
    <name type="scientific">Wansuia hejianensis</name>
    <dbReference type="NCBI Taxonomy" id="2763667"/>
    <lineage>
        <taxon>Bacteria</taxon>
        <taxon>Bacillati</taxon>
        <taxon>Bacillota</taxon>
        <taxon>Clostridia</taxon>
        <taxon>Lachnospirales</taxon>
        <taxon>Lachnospiraceae</taxon>
        <taxon>Wansuia</taxon>
    </lineage>
</organism>
<keyword evidence="4" id="KW-1185">Reference proteome</keyword>
<dbReference type="Proteomes" id="UP000601522">
    <property type="component" value="Unassembled WGS sequence"/>
</dbReference>
<evidence type="ECO:0000313" key="3">
    <source>
        <dbReference type="EMBL" id="MBC8589554.1"/>
    </source>
</evidence>
<gene>
    <name evidence="3" type="ORF">H8689_00145</name>
</gene>
<dbReference type="Gene3D" id="3.40.1440.10">
    <property type="entry name" value="GIY-YIG endonuclease"/>
    <property type="match status" value="1"/>
</dbReference>
<dbReference type="Pfam" id="PF01541">
    <property type="entry name" value="GIY-YIG"/>
    <property type="match status" value="1"/>
</dbReference>
<comment type="similarity">
    <text evidence="1">Belongs to the UPF0213 family.</text>
</comment>
<dbReference type="EMBL" id="JACRTK010000001">
    <property type="protein sequence ID" value="MBC8589554.1"/>
    <property type="molecule type" value="Genomic_DNA"/>
</dbReference>
<name>A0A926F0A9_9FIRM</name>
<dbReference type="RefSeq" id="WP_249322375.1">
    <property type="nucleotide sequence ID" value="NZ_JACRTK010000001.1"/>
</dbReference>
<evidence type="ECO:0000256" key="1">
    <source>
        <dbReference type="ARBA" id="ARBA00007435"/>
    </source>
</evidence>
<dbReference type="InterPro" id="IPR035901">
    <property type="entry name" value="GIY-YIG_endonuc_sf"/>
</dbReference>
<dbReference type="SMART" id="SM00465">
    <property type="entry name" value="GIYc"/>
    <property type="match status" value="1"/>
</dbReference>
<feature type="domain" description="GIY-YIG" evidence="2">
    <location>
        <begin position="1"/>
        <end position="75"/>
    </location>
</feature>
<dbReference type="SUPFAM" id="SSF82771">
    <property type="entry name" value="GIY-YIG endonuclease"/>
    <property type="match status" value="1"/>
</dbReference>
<comment type="caution">
    <text evidence="3">The sequence shown here is derived from an EMBL/GenBank/DDBJ whole genome shotgun (WGS) entry which is preliminary data.</text>
</comment>
<dbReference type="PANTHER" id="PTHR34477:SF1">
    <property type="entry name" value="UPF0213 PROTEIN YHBQ"/>
    <property type="match status" value="1"/>
</dbReference>
<accession>A0A926F0A9</accession>
<dbReference type="InterPro" id="IPR050190">
    <property type="entry name" value="UPF0213_domain"/>
</dbReference>
<dbReference type="InterPro" id="IPR000305">
    <property type="entry name" value="GIY-YIG_endonuc"/>
</dbReference>
<reference evidence="3 4" key="1">
    <citation type="submission" date="2020-08" db="EMBL/GenBank/DDBJ databases">
        <title>Genome public.</title>
        <authorList>
            <person name="Liu C."/>
            <person name="Sun Q."/>
        </authorList>
    </citation>
    <scope>NUCLEOTIDE SEQUENCE [LARGE SCALE GENOMIC DNA]</scope>
    <source>
        <strain evidence="3 4">NSJ-26</strain>
    </source>
</reference>
<dbReference type="PANTHER" id="PTHR34477">
    <property type="entry name" value="UPF0213 PROTEIN YHBQ"/>
    <property type="match status" value="1"/>
</dbReference>
<dbReference type="PROSITE" id="PS50164">
    <property type="entry name" value="GIY_YIG"/>
    <property type="match status" value="1"/>
</dbReference>
<protein>
    <submittedName>
        <fullName evidence="3">GIY-YIG nuclease family protein</fullName>
    </submittedName>
</protein>